<dbReference type="Pfam" id="PF07715">
    <property type="entry name" value="Plug"/>
    <property type="match status" value="1"/>
</dbReference>
<dbReference type="InterPro" id="IPR008969">
    <property type="entry name" value="CarboxyPept-like_regulatory"/>
</dbReference>
<keyword evidence="2 7" id="KW-0813">Transport</keyword>
<dbReference type="EMBL" id="QSGO01000004">
    <property type="protein sequence ID" value="RHB36479.1"/>
    <property type="molecule type" value="Genomic_DNA"/>
</dbReference>
<evidence type="ECO:0000256" key="2">
    <source>
        <dbReference type="ARBA" id="ARBA00022448"/>
    </source>
</evidence>
<evidence type="ECO:0000256" key="1">
    <source>
        <dbReference type="ARBA" id="ARBA00004571"/>
    </source>
</evidence>
<gene>
    <name evidence="9" type="ORF">DW888_07565</name>
</gene>
<evidence type="ECO:0000256" key="7">
    <source>
        <dbReference type="PROSITE-ProRule" id="PRU01360"/>
    </source>
</evidence>
<dbReference type="SUPFAM" id="SSF49464">
    <property type="entry name" value="Carboxypeptidase regulatory domain-like"/>
    <property type="match status" value="1"/>
</dbReference>
<dbReference type="SUPFAM" id="SSF56935">
    <property type="entry name" value="Porins"/>
    <property type="match status" value="1"/>
</dbReference>
<evidence type="ECO:0000256" key="4">
    <source>
        <dbReference type="ARBA" id="ARBA00022692"/>
    </source>
</evidence>
<keyword evidence="6 7" id="KW-0998">Cell outer membrane</keyword>
<keyword evidence="4 7" id="KW-0812">Transmembrane</keyword>
<dbReference type="Gene3D" id="2.170.130.10">
    <property type="entry name" value="TonB-dependent receptor, plug domain"/>
    <property type="match status" value="1"/>
</dbReference>
<dbReference type="InterPro" id="IPR036942">
    <property type="entry name" value="Beta-barrel_TonB_sf"/>
</dbReference>
<evidence type="ECO:0000313" key="9">
    <source>
        <dbReference type="EMBL" id="RHB36479.1"/>
    </source>
</evidence>
<evidence type="ECO:0000256" key="5">
    <source>
        <dbReference type="ARBA" id="ARBA00023136"/>
    </source>
</evidence>
<dbReference type="PROSITE" id="PS52016">
    <property type="entry name" value="TONB_DEPENDENT_REC_3"/>
    <property type="match status" value="1"/>
</dbReference>
<comment type="similarity">
    <text evidence="7">Belongs to the TonB-dependent receptor family.</text>
</comment>
<dbReference type="GO" id="GO:0009279">
    <property type="term" value="C:cell outer membrane"/>
    <property type="evidence" value="ECO:0007669"/>
    <property type="project" value="UniProtKB-SubCell"/>
</dbReference>
<dbReference type="InterPro" id="IPR023997">
    <property type="entry name" value="TonB-dep_OMP_SusC/RagA_CS"/>
</dbReference>
<feature type="domain" description="TonB-dependent receptor plug" evidence="8">
    <location>
        <begin position="226"/>
        <end position="331"/>
    </location>
</feature>
<proteinExistence type="inferred from homology"/>
<accession>A0A413VSE7</accession>
<dbReference type="AlphaFoldDB" id="A0A413VSE7"/>
<dbReference type="Gene3D" id="2.40.170.20">
    <property type="entry name" value="TonB-dependent receptor, beta-barrel domain"/>
    <property type="match status" value="1"/>
</dbReference>
<comment type="subcellular location">
    <subcellularLocation>
        <location evidence="1 7">Cell outer membrane</location>
        <topology evidence="1 7">Multi-pass membrane protein</topology>
    </subcellularLocation>
</comment>
<evidence type="ECO:0000256" key="3">
    <source>
        <dbReference type="ARBA" id="ARBA00022452"/>
    </source>
</evidence>
<dbReference type="InterPro" id="IPR012910">
    <property type="entry name" value="Plug_dom"/>
</dbReference>
<name>A0A413VSE7_9BACE</name>
<dbReference type="FunFam" id="2.170.130.10:FF:000008">
    <property type="entry name" value="SusC/RagA family TonB-linked outer membrane protein"/>
    <property type="match status" value="1"/>
</dbReference>
<comment type="caution">
    <text evidence="9">The sequence shown here is derived from an EMBL/GenBank/DDBJ whole genome shotgun (WGS) entry which is preliminary data.</text>
</comment>
<evidence type="ECO:0000313" key="10">
    <source>
        <dbReference type="Proteomes" id="UP000284379"/>
    </source>
</evidence>
<keyword evidence="3 7" id="KW-1134">Transmembrane beta strand</keyword>
<dbReference type="NCBIfam" id="TIGR04056">
    <property type="entry name" value="OMP_RagA_SusC"/>
    <property type="match status" value="1"/>
</dbReference>
<dbReference type="NCBIfam" id="TIGR04057">
    <property type="entry name" value="SusC_RagA_signa"/>
    <property type="match status" value="1"/>
</dbReference>
<sequence>MKILPVFIRKRMIKIRFFNILKKESHSFVLKVTVAILFLFNTGMLYAQKVSVRYKDVPLKTVLNDVAKQSKLRLAYSGSFTDLSVKVSVQASAKDVKEVLSELTQKTNVNFEIRNGSIYIFLKEPPQKEKKEKANFSLSGTVYDENNLPLIGVNVLIKGSTKGTSSNMDGEFTITAEKGDILVLSYLGYTSKELIVKGKEPIRVVMSEDTKVLSEVVVIGYGAVRKTDVTGAISSIKMDELSVTTPTLEQALVGHAAGVEIKQTSGSPGEGLSLRVRGVGSINAGSEPLYVVDGFPTSKDVYINPNDVASIEVLKDAASAAIYGSRAAGGVVLITTKRGTNSGRAKVEYDFQYGFQQVDHKIKMLDAYGMRDFSIESANNAYRDWCIKNGKEYSPLHNNEYRMSVAGATSGKIFQIPDIFFNFETGQPIEPAYNTDWQDAIFSTAPIMKHNLNITGGNDRVKYMASAGYLEQDGIIAPSYHHRFTTRFNIDGKLTDRLSIGVNTAASYTKNRIVQAEGRHYNDGIIMSALVMFPQFPVYNTDGSYAVDQQMQYARKYSIAPAENPVALAHEIEDFQKRYMSSVSGYLDLEIVKGLKAKIYSGMQYISQTESYYRPSTVGGTIMNTDGTTAGSGYVGDQRLSRASYSTQTNLDWILEATLNYNRTFGDHGINILGGYSMQEKVYNNSSIGARNFVDDTIRELSAHGTAPGDSWGDTDKFDWAMMSVFGRVVYSWKDRYTFTGSLRGDGSSRFGKDNRWGMFPSVALGWNISNEDFWTNHIGENFGAKLRVSWGISGNNNIGNYEHVGYMSDLGGYVLGGQIVPTRYPSAFVDNLLGWEKTDQYNVGMDLSFLRNRITLSANYYNSISNDLLFNKPVSAIAGATQYKSNLSNAKIRNTGFDIQVDGRILTGVVNWNIGANLSLNRNKVLSLPDSQSIVSIGERSAISHITMVGKPIGSFYGLNSLGVISEEEYQRILVDKQHIGEEGYQLTGPAVWNYENVQPGDAKWKDVNNDGKITDDDREILGDNYPDFTYGFSTNISYKGLSLSASFSGVQGAQVISFQNYYLLNMEGTCNQFALAADRYNAVTNPNPAMYRANIATTNKNTYGVSSYMVNDASYFRCTNITLNYNLPQKWVEKIKLRGISLFASVDNAFTITDYIGYNPDVNYKSGNLMPGFDWGTYPLARAYNFGCKLSF</sequence>
<protein>
    <submittedName>
        <fullName evidence="9">SusC/RagA family TonB-linked outer membrane protein</fullName>
    </submittedName>
</protein>
<dbReference type="InterPro" id="IPR039426">
    <property type="entry name" value="TonB-dep_rcpt-like"/>
</dbReference>
<dbReference type="InterPro" id="IPR037066">
    <property type="entry name" value="Plug_dom_sf"/>
</dbReference>
<dbReference type="Pfam" id="PF13715">
    <property type="entry name" value="CarbopepD_reg_2"/>
    <property type="match status" value="1"/>
</dbReference>
<evidence type="ECO:0000256" key="6">
    <source>
        <dbReference type="ARBA" id="ARBA00023237"/>
    </source>
</evidence>
<evidence type="ECO:0000259" key="8">
    <source>
        <dbReference type="Pfam" id="PF07715"/>
    </source>
</evidence>
<dbReference type="InterPro" id="IPR023996">
    <property type="entry name" value="TonB-dep_OMP_SusC/RagA"/>
</dbReference>
<dbReference type="Proteomes" id="UP000284379">
    <property type="component" value="Unassembled WGS sequence"/>
</dbReference>
<reference evidence="9 10" key="1">
    <citation type="submission" date="2018-08" db="EMBL/GenBank/DDBJ databases">
        <title>A genome reference for cultivated species of the human gut microbiota.</title>
        <authorList>
            <person name="Zou Y."/>
            <person name="Xue W."/>
            <person name="Luo G."/>
        </authorList>
    </citation>
    <scope>NUCLEOTIDE SEQUENCE [LARGE SCALE GENOMIC DNA]</scope>
    <source>
        <strain evidence="9 10">AM40-30BH</strain>
    </source>
</reference>
<keyword evidence="5 7" id="KW-0472">Membrane</keyword>
<organism evidence="9 10">
    <name type="scientific">Bacteroides nordii</name>
    <dbReference type="NCBI Taxonomy" id="291645"/>
    <lineage>
        <taxon>Bacteria</taxon>
        <taxon>Pseudomonadati</taxon>
        <taxon>Bacteroidota</taxon>
        <taxon>Bacteroidia</taxon>
        <taxon>Bacteroidales</taxon>
        <taxon>Bacteroidaceae</taxon>
        <taxon>Bacteroides</taxon>
    </lineage>
</organism>